<gene>
    <name evidence="1" type="ORF">AMTR_s00049p00190760</name>
</gene>
<proteinExistence type="predicted"/>
<organism evidence="1 2">
    <name type="scientific">Amborella trichopoda</name>
    <dbReference type="NCBI Taxonomy" id="13333"/>
    <lineage>
        <taxon>Eukaryota</taxon>
        <taxon>Viridiplantae</taxon>
        <taxon>Streptophyta</taxon>
        <taxon>Embryophyta</taxon>
        <taxon>Tracheophyta</taxon>
        <taxon>Spermatophyta</taxon>
        <taxon>Magnoliopsida</taxon>
        <taxon>Amborellales</taxon>
        <taxon>Amborellaceae</taxon>
        <taxon>Amborella</taxon>
    </lineage>
</organism>
<evidence type="ECO:0000313" key="1">
    <source>
        <dbReference type="EMBL" id="ERN13770.1"/>
    </source>
</evidence>
<protein>
    <submittedName>
        <fullName evidence="1">Uncharacterized protein</fullName>
    </submittedName>
</protein>
<dbReference type="AlphaFoldDB" id="W1Q0W2"/>
<dbReference type="Proteomes" id="UP000017836">
    <property type="component" value="Unassembled WGS sequence"/>
</dbReference>
<sequence>MSLELDDYRLDDARSLTRDQLQGDQSVELRRLEEFEEFVDDGVQLKLQDNDWITQDRFAQIVDTTSIEVHHEGEKSFDLTTFEVDEVEHHTGEDVHHVPNDVKAFEKVKTKNDMIIHGQQMDKHLFAVSTCDVRNNFTDQVTDEITRNNFCDSSVNGVKQQQLSPHDIGC</sequence>
<evidence type="ECO:0000313" key="2">
    <source>
        <dbReference type="Proteomes" id="UP000017836"/>
    </source>
</evidence>
<dbReference type="HOGENOM" id="CLU_1572764_0_0_1"/>
<dbReference type="Gramene" id="ERN13770">
    <property type="protein sequence ID" value="ERN13770"/>
    <property type="gene ID" value="AMTR_s00049p00190760"/>
</dbReference>
<dbReference type="EMBL" id="KI392567">
    <property type="protein sequence ID" value="ERN13770.1"/>
    <property type="molecule type" value="Genomic_DNA"/>
</dbReference>
<reference evidence="2" key="1">
    <citation type="journal article" date="2013" name="Science">
        <title>The Amborella genome and the evolution of flowering plants.</title>
        <authorList>
            <consortium name="Amborella Genome Project"/>
        </authorList>
    </citation>
    <scope>NUCLEOTIDE SEQUENCE [LARGE SCALE GENOMIC DNA]</scope>
</reference>
<name>W1Q0W2_AMBTC</name>
<keyword evidence="2" id="KW-1185">Reference proteome</keyword>
<accession>W1Q0W2</accession>